<comment type="caution">
    <text evidence="9">The sequence shown here is derived from an EMBL/GenBank/DDBJ whole genome shotgun (WGS) entry which is preliminary data.</text>
</comment>
<dbReference type="PANTHER" id="PTHR33452">
    <property type="entry name" value="OXIDOREDUCTASE CATD-RELATED"/>
    <property type="match status" value="1"/>
</dbReference>
<comment type="subcellular location">
    <subcellularLocation>
        <location evidence="1">Cell membrane</location>
        <topology evidence="1">Multi-pass membrane protein</topology>
    </subcellularLocation>
</comment>
<feature type="transmembrane region" description="Helical" evidence="8">
    <location>
        <begin position="112"/>
        <end position="134"/>
    </location>
</feature>
<dbReference type="InterPro" id="IPR032808">
    <property type="entry name" value="DoxX"/>
</dbReference>
<feature type="transmembrane region" description="Helical" evidence="8">
    <location>
        <begin position="75"/>
        <end position="100"/>
    </location>
</feature>
<feature type="compositionally biased region" description="Basic and acidic residues" evidence="7">
    <location>
        <begin position="209"/>
        <end position="223"/>
    </location>
</feature>
<evidence type="ECO:0000256" key="8">
    <source>
        <dbReference type="SAM" id="Phobius"/>
    </source>
</evidence>
<feature type="compositionally biased region" description="Basic and acidic residues" evidence="7">
    <location>
        <begin position="174"/>
        <end position="190"/>
    </location>
</feature>
<dbReference type="GO" id="GO:0005886">
    <property type="term" value="C:plasma membrane"/>
    <property type="evidence" value="ECO:0007669"/>
    <property type="project" value="UniProtKB-SubCell"/>
</dbReference>
<gene>
    <name evidence="9" type="ORF">Ssi02_74670</name>
</gene>
<feature type="transmembrane region" description="Helical" evidence="8">
    <location>
        <begin position="49"/>
        <end position="68"/>
    </location>
</feature>
<evidence type="ECO:0000256" key="3">
    <source>
        <dbReference type="ARBA" id="ARBA00022475"/>
    </source>
</evidence>
<keyword evidence="3" id="KW-1003">Cell membrane</keyword>
<keyword evidence="5 8" id="KW-1133">Transmembrane helix</keyword>
<keyword evidence="10" id="KW-1185">Reference proteome</keyword>
<dbReference type="AlphaFoldDB" id="A0A919RNX4"/>
<evidence type="ECO:0000256" key="1">
    <source>
        <dbReference type="ARBA" id="ARBA00004651"/>
    </source>
</evidence>
<dbReference type="Proteomes" id="UP000606172">
    <property type="component" value="Unassembled WGS sequence"/>
</dbReference>
<sequence>MATNAGVKPGGRRGFYDIAALIARIVVGIVFVAHGWQKVAGGHAAVAEMFSAAGIPLSGFAAAITMIIELIGGVLLILGLLTPLVGVLLFLVMLAAFVFVHARNGVFVQDNGFELVGALGSAALLLAAGGAGRISLDHLIFGRKAERRRAEQEAVPYTPPTATQPAEPPPAARPAERRPYEEAEPGAEHAEGEEEPRVVPPPSATPGERTADHEPPSRWENGEPPRGGESGSGTR</sequence>
<feature type="region of interest" description="Disordered" evidence="7">
    <location>
        <begin position="150"/>
        <end position="235"/>
    </location>
</feature>
<dbReference type="Pfam" id="PF07681">
    <property type="entry name" value="DoxX"/>
    <property type="match status" value="1"/>
</dbReference>
<evidence type="ECO:0008006" key="11">
    <source>
        <dbReference type="Google" id="ProtNLM"/>
    </source>
</evidence>
<feature type="compositionally biased region" description="Low complexity" evidence="7">
    <location>
        <begin position="153"/>
        <end position="165"/>
    </location>
</feature>
<dbReference type="RefSeq" id="WP_204032764.1">
    <property type="nucleotide sequence ID" value="NZ_BOOW01000056.1"/>
</dbReference>
<evidence type="ECO:0000256" key="7">
    <source>
        <dbReference type="SAM" id="MobiDB-lite"/>
    </source>
</evidence>
<evidence type="ECO:0000256" key="4">
    <source>
        <dbReference type="ARBA" id="ARBA00022692"/>
    </source>
</evidence>
<name>A0A919RNX4_9ACTN</name>
<reference evidence="9" key="1">
    <citation type="submission" date="2021-01" db="EMBL/GenBank/DDBJ databases">
        <title>Whole genome shotgun sequence of Sinosporangium siamense NBRC 109515.</title>
        <authorList>
            <person name="Komaki H."/>
            <person name="Tamura T."/>
        </authorList>
    </citation>
    <scope>NUCLEOTIDE SEQUENCE</scope>
    <source>
        <strain evidence="9">NBRC 109515</strain>
    </source>
</reference>
<evidence type="ECO:0000313" key="9">
    <source>
        <dbReference type="EMBL" id="GII97236.1"/>
    </source>
</evidence>
<evidence type="ECO:0000256" key="6">
    <source>
        <dbReference type="ARBA" id="ARBA00023136"/>
    </source>
</evidence>
<evidence type="ECO:0000313" key="10">
    <source>
        <dbReference type="Proteomes" id="UP000606172"/>
    </source>
</evidence>
<evidence type="ECO:0000256" key="2">
    <source>
        <dbReference type="ARBA" id="ARBA00006679"/>
    </source>
</evidence>
<comment type="similarity">
    <text evidence="2">Belongs to the DoxX family.</text>
</comment>
<protein>
    <recommendedName>
        <fullName evidence="11">Oxidoreductase</fullName>
    </recommendedName>
</protein>
<keyword evidence="4 8" id="KW-0812">Transmembrane</keyword>
<feature type="transmembrane region" description="Helical" evidence="8">
    <location>
        <begin position="18"/>
        <end position="37"/>
    </location>
</feature>
<evidence type="ECO:0000256" key="5">
    <source>
        <dbReference type="ARBA" id="ARBA00022989"/>
    </source>
</evidence>
<keyword evidence="6 8" id="KW-0472">Membrane</keyword>
<organism evidence="9 10">
    <name type="scientific">Sinosporangium siamense</name>
    <dbReference type="NCBI Taxonomy" id="1367973"/>
    <lineage>
        <taxon>Bacteria</taxon>
        <taxon>Bacillati</taxon>
        <taxon>Actinomycetota</taxon>
        <taxon>Actinomycetes</taxon>
        <taxon>Streptosporangiales</taxon>
        <taxon>Streptosporangiaceae</taxon>
        <taxon>Sinosporangium</taxon>
    </lineage>
</organism>
<dbReference type="InterPro" id="IPR051907">
    <property type="entry name" value="DoxX-like_oxidoreductase"/>
</dbReference>
<accession>A0A919RNX4</accession>
<dbReference type="EMBL" id="BOOW01000056">
    <property type="protein sequence ID" value="GII97236.1"/>
    <property type="molecule type" value="Genomic_DNA"/>
</dbReference>
<dbReference type="PANTHER" id="PTHR33452:SF1">
    <property type="entry name" value="INNER MEMBRANE PROTEIN YPHA-RELATED"/>
    <property type="match status" value="1"/>
</dbReference>
<proteinExistence type="inferred from homology"/>